<proteinExistence type="predicted"/>
<dbReference type="AlphaFoldDB" id="A0A833XIL1"/>
<evidence type="ECO:0000313" key="5">
    <source>
        <dbReference type="Proteomes" id="UP000619265"/>
    </source>
</evidence>
<evidence type="ECO:0000259" key="2">
    <source>
        <dbReference type="Pfam" id="PF03080"/>
    </source>
</evidence>
<dbReference type="Gramene" id="Jr06_05110_p1">
    <property type="protein sequence ID" value="cds.Jr06_05110_p1"/>
    <property type="gene ID" value="Jr06_05110"/>
</dbReference>
<dbReference type="PANTHER" id="PTHR31589:SF2">
    <property type="entry name" value="ASLB (DUF239)-RELATED"/>
    <property type="match status" value="1"/>
</dbReference>
<name>A0A833XIL1_JUGRE</name>
<evidence type="ECO:0000259" key="3">
    <source>
        <dbReference type="Pfam" id="PF14365"/>
    </source>
</evidence>
<evidence type="ECO:0000256" key="1">
    <source>
        <dbReference type="SAM" id="MobiDB-lite"/>
    </source>
</evidence>
<gene>
    <name evidence="4" type="ORF">F2P56_012267</name>
</gene>
<dbReference type="InterPro" id="IPR053168">
    <property type="entry name" value="Glutamic_endopeptidase"/>
</dbReference>
<dbReference type="Proteomes" id="UP000619265">
    <property type="component" value="Unassembled WGS sequence"/>
</dbReference>
<protein>
    <submittedName>
        <fullName evidence="4">Uncharacterized protein</fullName>
    </submittedName>
</protein>
<feature type="region of interest" description="Disordered" evidence="1">
    <location>
        <begin position="64"/>
        <end position="90"/>
    </location>
</feature>
<reference evidence="4" key="1">
    <citation type="submission" date="2015-10" db="EMBL/GenBank/DDBJ databases">
        <authorList>
            <person name="Martinez-Garcia P.J."/>
            <person name="Crepeau M.W."/>
            <person name="Puiu D."/>
            <person name="Gonzalez-Ibeas D."/>
            <person name="Whalen J."/>
            <person name="Stevens K."/>
            <person name="Paul R."/>
            <person name="Butterfield T."/>
            <person name="Britton M."/>
            <person name="Reagan R."/>
            <person name="Chakraborty S."/>
            <person name="Walawage S.L."/>
            <person name="Vasquez-Gross H.A."/>
            <person name="Cardeno C."/>
            <person name="Famula R."/>
            <person name="Pratt K."/>
            <person name="Kuruganti S."/>
            <person name="Aradhya M.K."/>
            <person name="Leslie C.A."/>
            <person name="Dandekar A.M."/>
            <person name="Salzberg S.L."/>
            <person name="Wegrzyn J.L."/>
            <person name="Langley C.H."/>
            <person name="Neale D.B."/>
        </authorList>
    </citation>
    <scope>NUCLEOTIDE SEQUENCE</scope>
    <source>
        <tissue evidence="4">Leaves</tissue>
    </source>
</reference>
<dbReference type="Pfam" id="PF14365">
    <property type="entry name" value="Neprosin_AP"/>
    <property type="match status" value="1"/>
</dbReference>
<dbReference type="InterPro" id="IPR025521">
    <property type="entry name" value="Neprosin_propep"/>
</dbReference>
<dbReference type="PANTHER" id="PTHR31589">
    <property type="entry name" value="PROTEIN, PUTATIVE (DUF239)-RELATED-RELATED"/>
    <property type="match status" value="1"/>
</dbReference>
<reference evidence="4" key="2">
    <citation type="submission" date="2020-03" db="EMBL/GenBank/DDBJ databases">
        <title>Walnut 2.0.</title>
        <authorList>
            <person name="Marrano A."/>
            <person name="Britton M."/>
            <person name="Zimin A.V."/>
            <person name="Zaini P.A."/>
            <person name="Workman R."/>
            <person name="Puiu D."/>
            <person name="Bianco L."/>
            <person name="Allen B.J."/>
            <person name="Troggio M."/>
            <person name="Leslie C.A."/>
            <person name="Timp W."/>
            <person name="Dendekar A."/>
            <person name="Salzberg S.L."/>
            <person name="Neale D.B."/>
        </authorList>
    </citation>
    <scope>NUCLEOTIDE SEQUENCE</scope>
    <source>
        <tissue evidence="4">Leaves</tissue>
    </source>
</reference>
<evidence type="ECO:0000313" key="4">
    <source>
        <dbReference type="EMBL" id="KAF5468086.1"/>
    </source>
</evidence>
<accession>A0A833XIL1</accession>
<feature type="domain" description="Neprosin PEP catalytic" evidence="2">
    <location>
        <begin position="120"/>
        <end position="166"/>
    </location>
</feature>
<comment type="caution">
    <text evidence="4">The sequence shown here is derived from an EMBL/GenBank/DDBJ whole genome shotgun (WGS) entry which is preliminary data.</text>
</comment>
<sequence length="174" mass="19032">MGTACGGYRPFIPAPLTGNFMNSAYGVPTHPFPQGIDIYKQPAFDHPALRNHTIQMRPSFTIQDETSSTKGDSSPAPALSQTWQKSGSCPEGTVPIRRIRKQDLSTRNYLVVQNLDVLHLDGYEKTGCINLVCPGFVQTSKTILLGGILQPLSQKNGPQYQIDLTIKILSLAFA</sequence>
<dbReference type="Pfam" id="PF03080">
    <property type="entry name" value="Neprosin"/>
    <property type="match status" value="1"/>
</dbReference>
<feature type="domain" description="Neprosin activation peptide" evidence="3">
    <location>
        <begin position="36"/>
        <end position="106"/>
    </location>
</feature>
<dbReference type="InterPro" id="IPR004314">
    <property type="entry name" value="Neprosin"/>
</dbReference>
<organism evidence="4 5">
    <name type="scientific">Juglans regia</name>
    <name type="common">English walnut</name>
    <dbReference type="NCBI Taxonomy" id="51240"/>
    <lineage>
        <taxon>Eukaryota</taxon>
        <taxon>Viridiplantae</taxon>
        <taxon>Streptophyta</taxon>
        <taxon>Embryophyta</taxon>
        <taxon>Tracheophyta</taxon>
        <taxon>Spermatophyta</taxon>
        <taxon>Magnoliopsida</taxon>
        <taxon>eudicotyledons</taxon>
        <taxon>Gunneridae</taxon>
        <taxon>Pentapetalae</taxon>
        <taxon>rosids</taxon>
        <taxon>fabids</taxon>
        <taxon>Fagales</taxon>
        <taxon>Juglandaceae</taxon>
        <taxon>Juglans</taxon>
    </lineage>
</organism>
<dbReference type="EMBL" id="LIHL02000006">
    <property type="protein sequence ID" value="KAF5468086.1"/>
    <property type="molecule type" value="Genomic_DNA"/>
</dbReference>